<feature type="transmembrane region" description="Helical" evidence="1">
    <location>
        <begin position="47"/>
        <end position="67"/>
    </location>
</feature>
<feature type="transmembrane region" description="Helical" evidence="1">
    <location>
        <begin position="454"/>
        <end position="477"/>
    </location>
</feature>
<sequence>MRPTDERRRLRWLAAAGATGVASAAVFAGLVWFLLREGRENADQWASIFALPLTWVVTTGAMVAWMLRRASHRPQPDEVALARLRRVVNLTWSRELAARTLHLPRPLHVGWRLTETPGVQAAGVLRLAGADERTRPVPWGSAAGSPGEDLLTVLNHPHVRHVVVLGRPGAGKSTTALLFVAAATAPDHAGAVPVPLSIAAWDPAAGGLESWVVRQIAEEYPQVSAAEAEHLVERRLIVPVLDGLDELPVRSRELALHELETSAGAGLRAVLTSRTDEFREIVERQGVLPQAIVVDMEPVSVPDATTYLGEREPTDSTRWSGLTGRMAEQPTGPVAAALATPLMISMARQAYRAPGTSPSDLLTLPSEEQIRSRVLSRFLPSVYGSEPAAARAGRWLSLLSRRLPAQPGDPNLHWWRLARLVPRPVLVLLAALQLAVLCAVPGALLTLLEDPRDALLGAAQTGVVGLFLGTVVGVGMVRTVWSPDRPQRHPLVRAARTVLAEAFTVAAVLSAALLAVLLVVARYEPDAAARLAAVLADAVRRPDLAMVTSDDPYSIVVPYLFIIVALLVFVRAVTAGQAGAPRRIVPRLRRLPASLVLGLAVGLAIAVPSIAAFFAGDAVEVAVMAPVVAGLAAALAVPIGIGRWLSGSANRLEEAVSPASVLRRDLMASVVAALGTGLSVAAAITLLLSLDGELVLGLFLAAAVGVGVTLLAFLSASSAWWAYATACGWLWLTRRLPLRLMRFLRSAQRLGVLRQAGAAYQIRHDLLRRHLDGYADAPGPARPPGVRAFLSRHALTLLGLASIAALAVTVAGLDSR</sequence>
<feature type="transmembrane region" description="Helical" evidence="1">
    <location>
        <begin position="621"/>
        <end position="645"/>
    </location>
</feature>
<keyword evidence="4" id="KW-1185">Reference proteome</keyword>
<dbReference type="Gene3D" id="3.40.50.300">
    <property type="entry name" value="P-loop containing nucleotide triphosphate hydrolases"/>
    <property type="match status" value="1"/>
</dbReference>
<gene>
    <name evidence="3" type="ORF">Cme02nite_04400</name>
</gene>
<name>A0A8J3PD80_9ACTN</name>
<proteinExistence type="predicted"/>
<protein>
    <recommendedName>
        <fullName evidence="2">NACHT domain-containing protein</fullName>
    </recommendedName>
</protein>
<feature type="transmembrane region" description="Helical" evidence="1">
    <location>
        <begin position="553"/>
        <end position="574"/>
    </location>
</feature>
<comment type="caution">
    <text evidence="3">The sequence shown here is derived from an EMBL/GenBank/DDBJ whole genome shotgun (WGS) entry which is preliminary data.</text>
</comment>
<keyword evidence="1" id="KW-0472">Membrane</keyword>
<reference evidence="3" key="1">
    <citation type="submission" date="2021-01" db="EMBL/GenBank/DDBJ databases">
        <title>Whole genome shotgun sequence of Catellatospora methionotrophica NBRC 14553.</title>
        <authorList>
            <person name="Komaki H."/>
            <person name="Tamura T."/>
        </authorList>
    </citation>
    <scope>NUCLEOTIDE SEQUENCE</scope>
    <source>
        <strain evidence="3">NBRC 14553</strain>
    </source>
</reference>
<feature type="transmembrane region" description="Helical" evidence="1">
    <location>
        <begin position="498"/>
        <end position="521"/>
    </location>
</feature>
<dbReference type="Proteomes" id="UP000660339">
    <property type="component" value="Unassembled WGS sequence"/>
</dbReference>
<dbReference type="RefSeq" id="WP_166380337.1">
    <property type="nucleotide sequence ID" value="NZ_BAAATT010000011.1"/>
</dbReference>
<feature type="transmembrane region" description="Helical" evidence="1">
    <location>
        <begin position="595"/>
        <end position="615"/>
    </location>
</feature>
<keyword evidence="1" id="KW-1133">Transmembrane helix</keyword>
<evidence type="ECO:0000256" key="1">
    <source>
        <dbReference type="SAM" id="Phobius"/>
    </source>
</evidence>
<dbReference type="SUPFAM" id="SSF52540">
    <property type="entry name" value="P-loop containing nucleoside triphosphate hydrolases"/>
    <property type="match status" value="1"/>
</dbReference>
<evidence type="ECO:0000259" key="2">
    <source>
        <dbReference type="PROSITE" id="PS50837"/>
    </source>
</evidence>
<feature type="transmembrane region" description="Helical" evidence="1">
    <location>
        <begin position="666"/>
        <end position="687"/>
    </location>
</feature>
<evidence type="ECO:0000313" key="4">
    <source>
        <dbReference type="Proteomes" id="UP000660339"/>
    </source>
</evidence>
<dbReference type="InterPro" id="IPR007111">
    <property type="entry name" value="NACHT_NTPase"/>
</dbReference>
<dbReference type="AlphaFoldDB" id="A0A8J3PD80"/>
<feature type="transmembrane region" description="Helical" evidence="1">
    <location>
        <begin position="12"/>
        <end position="35"/>
    </location>
</feature>
<feature type="transmembrane region" description="Helical" evidence="1">
    <location>
        <begin position="699"/>
        <end position="732"/>
    </location>
</feature>
<feature type="domain" description="NACHT" evidence="2">
    <location>
        <begin position="160"/>
        <end position="276"/>
    </location>
</feature>
<dbReference type="InterPro" id="IPR027417">
    <property type="entry name" value="P-loop_NTPase"/>
</dbReference>
<accession>A0A8J3PD80</accession>
<feature type="transmembrane region" description="Helical" evidence="1">
    <location>
        <begin position="794"/>
        <end position="813"/>
    </location>
</feature>
<organism evidence="3 4">
    <name type="scientific">Catellatospora methionotrophica</name>
    <dbReference type="NCBI Taxonomy" id="121620"/>
    <lineage>
        <taxon>Bacteria</taxon>
        <taxon>Bacillati</taxon>
        <taxon>Actinomycetota</taxon>
        <taxon>Actinomycetes</taxon>
        <taxon>Micromonosporales</taxon>
        <taxon>Micromonosporaceae</taxon>
        <taxon>Catellatospora</taxon>
    </lineage>
</organism>
<keyword evidence="1" id="KW-0812">Transmembrane</keyword>
<feature type="transmembrane region" description="Helical" evidence="1">
    <location>
        <begin position="425"/>
        <end position="448"/>
    </location>
</feature>
<evidence type="ECO:0000313" key="3">
    <source>
        <dbReference type="EMBL" id="GIG12108.1"/>
    </source>
</evidence>
<dbReference type="EMBL" id="BONJ01000001">
    <property type="protein sequence ID" value="GIG12108.1"/>
    <property type="molecule type" value="Genomic_DNA"/>
</dbReference>
<dbReference type="PROSITE" id="PS50837">
    <property type="entry name" value="NACHT"/>
    <property type="match status" value="1"/>
</dbReference>